<dbReference type="Proteomes" id="UP000247555">
    <property type="component" value="Unassembled WGS sequence"/>
</dbReference>
<dbReference type="Gene3D" id="3.90.660.10">
    <property type="match status" value="1"/>
</dbReference>
<dbReference type="InterPro" id="IPR036188">
    <property type="entry name" value="FAD/NAD-bd_sf"/>
</dbReference>
<proteinExistence type="predicted"/>
<dbReference type="InterPro" id="IPR002937">
    <property type="entry name" value="Amino_oxidase"/>
</dbReference>
<sequence>MQYTDIAVIGAGLAGVSCARQLAAAGSQVTVFDKSKGMGGRMATRRGDGFSVDHGAQYFTAQQPDFHAEIHAWQAAGLCAPWQARLVQHRPTGPVDGYPEHRYVATPGMSSLCRALAAALPVQLNHRLTALQRQADGWQLSFADQPSWRARQVLLAAPAPQAAALLDAAPALRALAAGVEMEACWAVMLHAQAPLEIGFDAAWVEHGPLRWLARNSSKPGRSGAESWLLHATPAWSAAHIDAPADEVAGLLHAAFAELVDSAVDARNRSAHRWLYAQAAQPLDIGSAYQAELGLGLCGDWCLGTRVEDAWRSGRHLAGQLLAAS</sequence>
<dbReference type="PRINTS" id="PR00419">
    <property type="entry name" value="ADXRDTASE"/>
</dbReference>
<reference evidence="2 3" key="1">
    <citation type="submission" date="2018-05" db="EMBL/GenBank/DDBJ databases">
        <title>Genomic Encyclopedia of Type Strains, Phase IV (KMG-IV): sequencing the most valuable type-strain genomes for metagenomic binning, comparative biology and taxonomic classification.</title>
        <authorList>
            <person name="Goeker M."/>
        </authorList>
    </citation>
    <scope>NUCLEOTIDE SEQUENCE [LARGE SCALE GENOMIC DNA]</scope>
    <source>
        <strain evidence="2 3">DSM 29661</strain>
    </source>
</reference>
<evidence type="ECO:0000313" key="3">
    <source>
        <dbReference type="Proteomes" id="UP000247555"/>
    </source>
</evidence>
<keyword evidence="3" id="KW-1185">Reference proteome</keyword>
<protein>
    <recommendedName>
        <fullName evidence="1">Amine oxidase domain-containing protein</fullName>
    </recommendedName>
</protein>
<dbReference type="Pfam" id="PF01593">
    <property type="entry name" value="Amino_oxidase"/>
    <property type="match status" value="1"/>
</dbReference>
<comment type="caution">
    <text evidence="2">The sequence shown here is derived from an EMBL/GenBank/DDBJ whole genome shotgun (WGS) entry which is preliminary data.</text>
</comment>
<accession>A0A318KR38</accession>
<dbReference type="Pfam" id="PF13450">
    <property type="entry name" value="NAD_binding_8"/>
    <property type="match status" value="1"/>
</dbReference>
<name>A0A318KR38_9NEIS</name>
<dbReference type="GO" id="GO:0016491">
    <property type="term" value="F:oxidoreductase activity"/>
    <property type="evidence" value="ECO:0007669"/>
    <property type="project" value="InterPro"/>
</dbReference>
<evidence type="ECO:0000313" key="2">
    <source>
        <dbReference type="EMBL" id="PXX80291.1"/>
    </source>
</evidence>
<dbReference type="Gene3D" id="3.50.50.60">
    <property type="entry name" value="FAD/NAD(P)-binding domain"/>
    <property type="match status" value="1"/>
</dbReference>
<gene>
    <name evidence="2" type="ORF">DFR34_10462</name>
</gene>
<dbReference type="AlphaFoldDB" id="A0A318KR38"/>
<dbReference type="EMBL" id="QJKI01000004">
    <property type="protein sequence ID" value="PXX80291.1"/>
    <property type="molecule type" value="Genomic_DNA"/>
</dbReference>
<organism evidence="2 3">
    <name type="scientific">Rivihabitans pingtungensis</name>
    <dbReference type="NCBI Taxonomy" id="1054498"/>
    <lineage>
        <taxon>Bacteria</taxon>
        <taxon>Pseudomonadati</taxon>
        <taxon>Pseudomonadota</taxon>
        <taxon>Betaproteobacteria</taxon>
        <taxon>Neisseriales</taxon>
        <taxon>Aquaspirillaceae</taxon>
        <taxon>Rivihabitans</taxon>
    </lineage>
</organism>
<dbReference type="PANTHER" id="PTHR16128:SF5">
    <property type="entry name" value="FAD_NAD(P)-BINDING OXIDOREDUCTASE FAMILY PROTEIN"/>
    <property type="match status" value="1"/>
</dbReference>
<dbReference type="OrthoDB" id="5792777at2"/>
<dbReference type="RefSeq" id="WP_110389984.1">
    <property type="nucleotide sequence ID" value="NZ_QJKI01000004.1"/>
</dbReference>
<evidence type="ECO:0000259" key="1">
    <source>
        <dbReference type="Pfam" id="PF01593"/>
    </source>
</evidence>
<dbReference type="PANTHER" id="PTHR16128">
    <property type="entry name" value="FAD/NAD(P)-BINDING OXIDOREDUCTASE FAMILY PROTEIN"/>
    <property type="match status" value="1"/>
</dbReference>
<feature type="domain" description="Amine oxidase" evidence="1">
    <location>
        <begin position="102"/>
        <end position="320"/>
    </location>
</feature>
<dbReference type="SUPFAM" id="SSF51905">
    <property type="entry name" value="FAD/NAD(P)-binding domain"/>
    <property type="match status" value="1"/>
</dbReference>